<sequence length="111" mass="12371">MVYPKETTVRTWLAALQGLNVRVKKMFGCYCLYCDEQPVGWLSGEVLSLREVGLSYLPPTLKRPAPGDAVQEIVIPLEYCGCEWLPRAVQDTARLRKAAAASPSHPKKQNP</sequence>
<accession>A0A9D2JAV9</accession>
<evidence type="ECO:0000313" key="2">
    <source>
        <dbReference type="Proteomes" id="UP000824048"/>
    </source>
</evidence>
<evidence type="ECO:0000313" key="1">
    <source>
        <dbReference type="EMBL" id="HIZ42502.1"/>
    </source>
</evidence>
<gene>
    <name evidence="1" type="ORF">H9811_08065</name>
</gene>
<dbReference type="AlphaFoldDB" id="A0A9D2JAV9"/>
<proteinExistence type="predicted"/>
<dbReference type="SUPFAM" id="SSF159894">
    <property type="entry name" value="YgaC/TfoX-N like"/>
    <property type="match status" value="1"/>
</dbReference>
<comment type="caution">
    <text evidence="1">The sequence shown here is derived from an EMBL/GenBank/DDBJ whole genome shotgun (WGS) entry which is preliminary data.</text>
</comment>
<reference evidence="1" key="2">
    <citation type="submission" date="2021-04" db="EMBL/GenBank/DDBJ databases">
        <authorList>
            <person name="Gilroy R."/>
        </authorList>
    </citation>
    <scope>NUCLEOTIDE SEQUENCE</scope>
    <source>
        <strain evidence="1">ChiSxjej1B13-11774</strain>
    </source>
</reference>
<dbReference type="EMBL" id="DXBP01000050">
    <property type="protein sequence ID" value="HIZ42502.1"/>
    <property type="molecule type" value="Genomic_DNA"/>
</dbReference>
<name>A0A9D2JAV9_9FIRM</name>
<organism evidence="1 2">
    <name type="scientific">Candidatus Gemmiger excrementigallinarum</name>
    <dbReference type="NCBI Taxonomy" id="2838609"/>
    <lineage>
        <taxon>Bacteria</taxon>
        <taxon>Bacillati</taxon>
        <taxon>Bacillota</taxon>
        <taxon>Clostridia</taxon>
        <taxon>Eubacteriales</taxon>
        <taxon>Gemmiger</taxon>
    </lineage>
</organism>
<dbReference type="Gene3D" id="3.30.1460.30">
    <property type="entry name" value="YgaC/TfoX-N like chaperone"/>
    <property type="match status" value="1"/>
</dbReference>
<reference evidence="1" key="1">
    <citation type="journal article" date="2021" name="PeerJ">
        <title>Extensive microbial diversity within the chicken gut microbiome revealed by metagenomics and culture.</title>
        <authorList>
            <person name="Gilroy R."/>
            <person name="Ravi A."/>
            <person name="Getino M."/>
            <person name="Pursley I."/>
            <person name="Horton D.L."/>
            <person name="Alikhan N.F."/>
            <person name="Baker D."/>
            <person name="Gharbi K."/>
            <person name="Hall N."/>
            <person name="Watson M."/>
            <person name="Adriaenssens E.M."/>
            <person name="Foster-Nyarko E."/>
            <person name="Jarju S."/>
            <person name="Secka A."/>
            <person name="Antonio M."/>
            <person name="Oren A."/>
            <person name="Chaudhuri R.R."/>
            <person name="La Ragione R."/>
            <person name="Hildebrand F."/>
            <person name="Pallen M.J."/>
        </authorList>
    </citation>
    <scope>NUCLEOTIDE SEQUENCE</scope>
    <source>
        <strain evidence="1">ChiSxjej1B13-11774</strain>
    </source>
</reference>
<protein>
    <submittedName>
        <fullName evidence="1">TfoX/Sxy family protein</fullName>
    </submittedName>
</protein>
<dbReference type="Proteomes" id="UP000824048">
    <property type="component" value="Unassembled WGS sequence"/>
</dbReference>